<organism evidence="1 2">
    <name type="scientific">Acaulospora morrowiae</name>
    <dbReference type="NCBI Taxonomy" id="94023"/>
    <lineage>
        <taxon>Eukaryota</taxon>
        <taxon>Fungi</taxon>
        <taxon>Fungi incertae sedis</taxon>
        <taxon>Mucoromycota</taxon>
        <taxon>Glomeromycotina</taxon>
        <taxon>Glomeromycetes</taxon>
        <taxon>Diversisporales</taxon>
        <taxon>Acaulosporaceae</taxon>
        <taxon>Acaulospora</taxon>
    </lineage>
</organism>
<feature type="non-terminal residue" evidence="1">
    <location>
        <position position="1"/>
    </location>
</feature>
<accession>A0A9N9EUB2</accession>
<proteinExistence type="predicted"/>
<dbReference type="Proteomes" id="UP000789342">
    <property type="component" value="Unassembled WGS sequence"/>
</dbReference>
<name>A0A9N9EUB2_9GLOM</name>
<evidence type="ECO:0000313" key="2">
    <source>
        <dbReference type="Proteomes" id="UP000789342"/>
    </source>
</evidence>
<protein>
    <submittedName>
        <fullName evidence="1">13936_t:CDS:1</fullName>
    </submittedName>
</protein>
<gene>
    <name evidence="1" type="ORF">AMORRO_LOCUS11607</name>
</gene>
<dbReference type="AlphaFoldDB" id="A0A9N9EUB2"/>
<evidence type="ECO:0000313" key="1">
    <source>
        <dbReference type="EMBL" id="CAG8690287.1"/>
    </source>
</evidence>
<reference evidence="1" key="1">
    <citation type="submission" date="2021-06" db="EMBL/GenBank/DDBJ databases">
        <authorList>
            <person name="Kallberg Y."/>
            <person name="Tangrot J."/>
            <person name="Rosling A."/>
        </authorList>
    </citation>
    <scope>NUCLEOTIDE SEQUENCE</scope>
    <source>
        <strain evidence="1">CL551</strain>
    </source>
</reference>
<dbReference type="EMBL" id="CAJVPV010015162">
    <property type="protein sequence ID" value="CAG8690287.1"/>
    <property type="molecule type" value="Genomic_DNA"/>
</dbReference>
<sequence length="57" mass="6569">SYDFDEEGTISKRPGRRIDGWIETINQLSIAVVSSAKEGESVGEYLDIDEFKEFRER</sequence>
<keyword evidence="2" id="KW-1185">Reference proteome</keyword>
<comment type="caution">
    <text evidence="1">The sequence shown here is derived from an EMBL/GenBank/DDBJ whole genome shotgun (WGS) entry which is preliminary data.</text>
</comment>